<sequence length="235" mass="27023">MGDFMFKSFEDLLITIALISNSFGVDILNQFSEDRFLNSPGGYVKDSRAALELYRVLQSSYPDESLLEKQKTWTNYLLKQGLSNGSLYGDRLHKNITTDLQRLAIRRRIKHYATDDTRILKTSCRCSTIGSEDFLKLAAEDFNICQSIQREELQHIIRWVVDRRLDKLKFARQKEGYCYFSTAATVFAPKLSDARISWAKNGVLTTVVNYVLLRCRENPTCFPESPVKPVARNLS</sequence>
<dbReference type="Gene3D" id="1.10.600.10">
    <property type="entry name" value="Farnesyl Diphosphate Synthase"/>
    <property type="match status" value="1"/>
</dbReference>
<dbReference type="PANTHER" id="PTHR31739:SF3">
    <property type="entry name" value="ENT-KAUR-16-ENE SYNTHASE, CHLOROPLASTIC"/>
    <property type="match status" value="1"/>
</dbReference>
<organism evidence="6 7">
    <name type="scientific">Populus deltoides</name>
    <name type="common">Eastern poplar</name>
    <name type="synonym">Eastern cottonwood</name>
    <dbReference type="NCBI Taxonomy" id="3696"/>
    <lineage>
        <taxon>Eukaryota</taxon>
        <taxon>Viridiplantae</taxon>
        <taxon>Streptophyta</taxon>
        <taxon>Embryophyta</taxon>
        <taxon>Tracheophyta</taxon>
        <taxon>Spermatophyta</taxon>
        <taxon>Magnoliopsida</taxon>
        <taxon>eudicotyledons</taxon>
        <taxon>Gunneridae</taxon>
        <taxon>Pentapetalae</taxon>
        <taxon>rosids</taxon>
        <taxon>fabids</taxon>
        <taxon>Malpighiales</taxon>
        <taxon>Salicaceae</taxon>
        <taxon>Saliceae</taxon>
        <taxon>Populus</taxon>
    </lineage>
</organism>
<dbReference type="Pfam" id="PF03936">
    <property type="entry name" value="Terpene_synth_C"/>
    <property type="match status" value="1"/>
</dbReference>
<dbReference type="GO" id="GO:0009686">
    <property type="term" value="P:gibberellin biosynthetic process"/>
    <property type="evidence" value="ECO:0007669"/>
    <property type="project" value="TreeGrafter"/>
</dbReference>
<keyword evidence="3" id="KW-0460">Magnesium</keyword>
<gene>
    <name evidence="6" type="ORF">H0E87_019462</name>
</gene>
<comment type="caution">
    <text evidence="6">The sequence shown here is derived from an EMBL/GenBank/DDBJ whole genome shotgun (WGS) entry which is preliminary data.</text>
</comment>
<dbReference type="GO" id="GO:0010333">
    <property type="term" value="F:terpene synthase activity"/>
    <property type="evidence" value="ECO:0007669"/>
    <property type="project" value="InterPro"/>
</dbReference>
<proteinExistence type="predicted"/>
<evidence type="ECO:0000256" key="3">
    <source>
        <dbReference type="ARBA" id="ARBA00022842"/>
    </source>
</evidence>
<dbReference type="Proteomes" id="UP000807159">
    <property type="component" value="Chromosome 10"/>
</dbReference>
<dbReference type="InterPro" id="IPR008930">
    <property type="entry name" value="Terpenoid_cyclase/PrenylTrfase"/>
</dbReference>
<dbReference type="GO" id="GO:0009507">
    <property type="term" value="C:chloroplast"/>
    <property type="evidence" value="ECO:0007669"/>
    <property type="project" value="TreeGrafter"/>
</dbReference>
<comment type="cofactor">
    <cofactor evidence="1">
        <name>Mg(2+)</name>
        <dbReference type="ChEBI" id="CHEBI:18420"/>
    </cofactor>
</comment>
<dbReference type="PANTHER" id="PTHR31739">
    <property type="entry name" value="ENT-COPALYL DIPHOSPHATE SYNTHASE, CHLOROPLASTIC"/>
    <property type="match status" value="1"/>
</dbReference>
<dbReference type="EMBL" id="JACEGQ020000010">
    <property type="protein sequence ID" value="KAH8496723.1"/>
    <property type="molecule type" value="Genomic_DNA"/>
</dbReference>
<dbReference type="InterPro" id="IPR008949">
    <property type="entry name" value="Isoprenoid_synthase_dom_sf"/>
</dbReference>
<dbReference type="InterPro" id="IPR036965">
    <property type="entry name" value="Terpene_synth_N_sf"/>
</dbReference>
<accession>A0A8T2XV43</accession>
<evidence type="ECO:0000313" key="6">
    <source>
        <dbReference type="EMBL" id="KAH8496723.1"/>
    </source>
</evidence>
<dbReference type="Gene3D" id="1.50.10.130">
    <property type="entry name" value="Terpene synthase, N-terminal domain"/>
    <property type="match status" value="1"/>
</dbReference>
<keyword evidence="2" id="KW-0479">Metal-binding</keyword>
<dbReference type="InterPro" id="IPR050148">
    <property type="entry name" value="Terpene_synthase-like"/>
</dbReference>
<reference evidence="6" key="1">
    <citation type="journal article" date="2021" name="J. Hered.">
        <title>Genome Assembly of Salicaceae Populus deltoides (Eastern Cottonwood) I-69 Based on Nanopore Sequencing and Hi-C Technologies.</title>
        <authorList>
            <person name="Bai S."/>
            <person name="Wu H."/>
            <person name="Zhang J."/>
            <person name="Pan Z."/>
            <person name="Zhao W."/>
            <person name="Li Z."/>
            <person name="Tong C."/>
        </authorList>
    </citation>
    <scope>NUCLEOTIDE SEQUENCE</scope>
    <source>
        <tissue evidence="6">Leaf</tissue>
    </source>
</reference>
<keyword evidence="7" id="KW-1185">Reference proteome</keyword>
<evidence type="ECO:0000256" key="1">
    <source>
        <dbReference type="ARBA" id="ARBA00001946"/>
    </source>
</evidence>
<dbReference type="SUPFAM" id="SSF48239">
    <property type="entry name" value="Terpenoid cyclases/Protein prenyltransferases"/>
    <property type="match status" value="1"/>
</dbReference>
<evidence type="ECO:0000259" key="5">
    <source>
        <dbReference type="Pfam" id="PF03936"/>
    </source>
</evidence>
<evidence type="ECO:0000313" key="7">
    <source>
        <dbReference type="Proteomes" id="UP000807159"/>
    </source>
</evidence>
<protein>
    <recommendedName>
        <fullName evidence="5">Terpene synthase metal-binding domain-containing protein</fullName>
    </recommendedName>
</protein>
<feature type="domain" description="Terpene synthase metal-binding" evidence="5">
    <location>
        <begin position="165"/>
        <end position="208"/>
    </location>
</feature>
<dbReference type="AlphaFoldDB" id="A0A8T2XV43"/>
<dbReference type="SUPFAM" id="SSF48576">
    <property type="entry name" value="Terpenoid synthases"/>
    <property type="match status" value="1"/>
</dbReference>
<evidence type="ECO:0000256" key="4">
    <source>
        <dbReference type="ARBA" id="ARBA00023239"/>
    </source>
</evidence>
<dbReference type="GO" id="GO:0000287">
    <property type="term" value="F:magnesium ion binding"/>
    <property type="evidence" value="ECO:0007669"/>
    <property type="project" value="InterPro"/>
</dbReference>
<keyword evidence="4" id="KW-0456">Lyase</keyword>
<dbReference type="InterPro" id="IPR005630">
    <property type="entry name" value="Terpene_synthase_metal-bd"/>
</dbReference>
<evidence type="ECO:0000256" key="2">
    <source>
        <dbReference type="ARBA" id="ARBA00022723"/>
    </source>
</evidence>
<name>A0A8T2XV43_POPDE</name>